<dbReference type="EMBL" id="CAJFDH010000004">
    <property type="protein sequence ID" value="CAD5220969.1"/>
    <property type="molecule type" value="Genomic_DNA"/>
</dbReference>
<gene>
    <name evidence="2" type="ORF">BOKJ2_LOCUS9210</name>
</gene>
<proteinExistence type="predicted"/>
<dbReference type="Proteomes" id="UP000614601">
    <property type="component" value="Unassembled WGS sequence"/>
</dbReference>
<accession>A0A811L082</accession>
<dbReference type="AlphaFoldDB" id="A0A811L082"/>
<evidence type="ECO:0000256" key="1">
    <source>
        <dbReference type="SAM" id="Phobius"/>
    </source>
</evidence>
<dbReference type="EMBL" id="CAJFCW020000004">
    <property type="protein sequence ID" value="CAG9114381.1"/>
    <property type="molecule type" value="Genomic_DNA"/>
</dbReference>
<name>A0A811L082_9BILA</name>
<evidence type="ECO:0000313" key="3">
    <source>
        <dbReference type="Proteomes" id="UP000614601"/>
    </source>
</evidence>
<protein>
    <recommendedName>
        <fullName evidence="4">G_PROTEIN_RECEP_F1_2 domain-containing protein</fullName>
    </recommendedName>
</protein>
<comment type="caution">
    <text evidence="2">The sequence shown here is derived from an EMBL/GenBank/DDBJ whole genome shotgun (WGS) entry which is preliminary data.</text>
</comment>
<keyword evidence="1" id="KW-0472">Membrane</keyword>
<organism evidence="2 3">
    <name type="scientific">Bursaphelenchus okinawaensis</name>
    <dbReference type="NCBI Taxonomy" id="465554"/>
    <lineage>
        <taxon>Eukaryota</taxon>
        <taxon>Metazoa</taxon>
        <taxon>Ecdysozoa</taxon>
        <taxon>Nematoda</taxon>
        <taxon>Chromadorea</taxon>
        <taxon>Rhabditida</taxon>
        <taxon>Tylenchina</taxon>
        <taxon>Tylenchomorpha</taxon>
        <taxon>Aphelenchoidea</taxon>
        <taxon>Aphelenchoididae</taxon>
        <taxon>Bursaphelenchus</taxon>
    </lineage>
</organism>
<evidence type="ECO:0008006" key="4">
    <source>
        <dbReference type="Google" id="ProtNLM"/>
    </source>
</evidence>
<keyword evidence="3" id="KW-1185">Reference proteome</keyword>
<dbReference type="OrthoDB" id="5846501at2759"/>
<dbReference type="Proteomes" id="UP000783686">
    <property type="component" value="Unassembled WGS sequence"/>
</dbReference>
<evidence type="ECO:0000313" key="2">
    <source>
        <dbReference type="EMBL" id="CAD5220969.1"/>
    </source>
</evidence>
<reference evidence="2" key="1">
    <citation type="submission" date="2020-09" db="EMBL/GenBank/DDBJ databases">
        <authorList>
            <person name="Kikuchi T."/>
        </authorList>
    </citation>
    <scope>NUCLEOTIDE SEQUENCE</scope>
    <source>
        <strain evidence="2">SH1</strain>
    </source>
</reference>
<keyword evidence="1" id="KW-0812">Transmembrane</keyword>
<feature type="transmembrane region" description="Helical" evidence="1">
    <location>
        <begin position="45"/>
        <end position="68"/>
    </location>
</feature>
<keyword evidence="1" id="KW-1133">Transmembrane helix</keyword>
<sequence length="97" mass="10775">MADFLLKPIAIGICVGILCLSSILINISVLTTLKTKRFLSAKHSGVYILSFGYILADVCTQLIMLLYVSPCIVFQSFLVPTRDHFLVNFMGLSWLTC</sequence>
<feature type="transmembrane region" description="Helical" evidence="1">
    <location>
        <begin position="6"/>
        <end position="33"/>
    </location>
</feature>